<feature type="signal peptide" evidence="1">
    <location>
        <begin position="1"/>
        <end position="22"/>
    </location>
</feature>
<dbReference type="EMBL" id="KN840800">
    <property type="protein sequence ID" value="KIP01398.1"/>
    <property type="molecule type" value="Genomic_DNA"/>
</dbReference>
<reference evidence="2 3" key="1">
    <citation type="journal article" date="2014" name="PLoS Genet.">
        <title>Analysis of the Phlebiopsis gigantea genome, transcriptome and secretome provides insight into its pioneer colonization strategies of wood.</title>
        <authorList>
            <person name="Hori C."/>
            <person name="Ishida T."/>
            <person name="Igarashi K."/>
            <person name="Samejima M."/>
            <person name="Suzuki H."/>
            <person name="Master E."/>
            <person name="Ferreira P."/>
            <person name="Ruiz-Duenas F.J."/>
            <person name="Held B."/>
            <person name="Canessa P."/>
            <person name="Larrondo L.F."/>
            <person name="Schmoll M."/>
            <person name="Druzhinina I.S."/>
            <person name="Kubicek C.P."/>
            <person name="Gaskell J.A."/>
            <person name="Kersten P."/>
            <person name="St John F."/>
            <person name="Glasner J."/>
            <person name="Sabat G."/>
            <person name="Splinter BonDurant S."/>
            <person name="Syed K."/>
            <person name="Yadav J."/>
            <person name="Mgbeahuruike A.C."/>
            <person name="Kovalchuk A."/>
            <person name="Asiegbu F.O."/>
            <person name="Lackner G."/>
            <person name="Hoffmeister D."/>
            <person name="Rencoret J."/>
            <person name="Gutierrez A."/>
            <person name="Sun H."/>
            <person name="Lindquist E."/>
            <person name="Barry K."/>
            <person name="Riley R."/>
            <person name="Grigoriev I.V."/>
            <person name="Henrissat B."/>
            <person name="Kues U."/>
            <person name="Berka R.M."/>
            <person name="Martinez A.T."/>
            <person name="Covert S.F."/>
            <person name="Blanchette R.A."/>
            <person name="Cullen D."/>
        </authorList>
    </citation>
    <scope>NUCLEOTIDE SEQUENCE [LARGE SCALE GENOMIC DNA]</scope>
    <source>
        <strain evidence="2 3">11061_1 CR5-6</strain>
    </source>
</reference>
<keyword evidence="1" id="KW-0732">Signal</keyword>
<sequence>MFGAKPMLVTALLHLVFRQWVAQSTGPTFKVELDPVEVRHQLQATLLEFADLRPNGSAPEGGGVPMILSGLSRPRHALRAVPLVELCPDVGQDEDERSGVTPLFDNGGVVLAEWHVTHGFEDVARSVAARTPLPIDVQDPETRSTCDTSGMNFQVQPQLADDEKRGGEQTVGRCVEGSVRTVYVEHQVECELCELARELVCCNSLPKILVGSHFESLDAGHFLQERVGYLVMARNLLTIGGCIRDDEQGRNVETKALGSVQHRSHAFQPAKMRQGLDRAKDDKQGCGGETRGGLWVVELATGDDFARDVRHGGGR</sequence>
<evidence type="ECO:0000313" key="2">
    <source>
        <dbReference type="EMBL" id="KIP01398.1"/>
    </source>
</evidence>
<dbReference type="HOGENOM" id="CLU_883114_0_0_1"/>
<proteinExistence type="predicted"/>
<dbReference type="Proteomes" id="UP000053257">
    <property type="component" value="Unassembled WGS sequence"/>
</dbReference>
<dbReference type="AlphaFoldDB" id="A0A0C3P9M9"/>
<protein>
    <submittedName>
        <fullName evidence="2">Uncharacterized protein</fullName>
    </submittedName>
</protein>
<keyword evidence="3" id="KW-1185">Reference proteome</keyword>
<evidence type="ECO:0000313" key="3">
    <source>
        <dbReference type="Proteomes" id="UP000053257"/>
    </source>
</evidence>
<evidence type="ECO:0000256" key="1">
    <source>
        <dbReference type="SAM" id="SignalP"/>
    </source>
</evidence>
<name>A0A0C3P9M9_PHLG1</name>
<feature type="chain" id="PRO_5002167794" evidence="1">
    <location>
        <begin position="23"/>
        <end position="315"/>
    </location>
</feature>
<organism evidence="2 3">
    <name type="scientific">Phlebiopsis gigantea (strain 11061_1 CR5-6)</name>
    <name type="common">White-rot fungus</name>
    <name type="synonym">Peniophora gigantea</name>
    <dbReference type="NCBI Taxonomy" id="745531"/>
    <lineage>
        <taxon>Eukaryota</taxon>
        <taxon>Fungi</taxon>
        <taxon>Dikarya</taxon>
        <taxon>Basidiomycota</taxon>
        <taxon>Agaricomycotina</taxon>
        <taxon>Agaricomycetes</taxon>
        <taxon>Polyporales</taxon>
        <taxon>Phanerochaetaceae</taxon>
        <taxon>Phlebiopsis</taxon>
    </lineage>
</organism>
<gene>
    <name evidence="2" type="ORF">PHLGIDRAFT_17224</name>
</gene>
<accession>A0A0C3P9M9</accession>